<organism evidence="2 3">
    <name type="scientific">Hibiscus sabdariffa</name>
    <name type="common">roselle</name>
    <dbReference type="NCBI Taxonomy" id="183260"/>
    <lineage>
        <taxon>Eukaryota</taxon>
        <taxon>Viridiplantae</taxon>
        <taxon>Streptophyta</taxon>
        <taxon>Embryophyta</taxon>
        <taxon>Tracheophyta</taxon>
        <taxon>Spermatophyta</taxon>
        <taxon>Magnoliopsida</taxon>
        <taxon>eudicotyledons</taxon>
        <taxon>Gunneridae</taxon>
        <taxon>Pentapetalae</taxon>
        <taxon>rosids</taxon>
        <taxon>malvids</taxon>
        <taxon>Malvales</taxon>
        <taxon>Malvaceae</taxon>
        <taxon>Malvoideae</taxon>
        <taxon>Hibiscus</taxon>
    </lineage>
</organism>
<evidence type="ECO:0000313" key="2">
    <source>
        <dbReference type="EMBL" id="KAK8999101.1"/>
    </source>
</evidence>
<gene>
    <name evidence="2" type="ORF">V6N11_070279</name>
</gene>
<sequence>MAFCKKVKEKGKGLCSALLGLSDKSFLIFPTKTVVAKQQTPGLVLSTNLSCSSRSTRRSDASLRRHTSERSTLSPHRCG</sequence>
<name>A0ABR2QEJ4_9ROSI</name>
<feature type="compositionally biased region" description="Basic and acidic residues" evidence="1">
    <location>
        <begin position="57"/>
        <end position="69"/>
    </location>
</feature>
<comment type="caution">
    <text evidence="2">The sequence shown here is derived from an EMBL/GenBank/DDBJ whole genome shotgun (WGS) entry which is preliminary data.</text>
</comment>
<protein>
    <submittedName>
        <fullName evidence="2">Uncharacterized protein</fullName>
    </submittedName>
</protein>
<proteinExistence type="predicted"/>
<dbReference type="Proteomes" id="UP001396334">
    <property type="component" value="Unassembled WGS sequence"/>
</dbReference>
<dbReference type="EMBL" id="JBBPBN010000040">
    <property type="protein sequence ID" value="KAK8999101.1"/>
    <property type="molecule type" value="Genomic_DNA"/>
</dbReference>
<accession>A0ABR2QEJ4</accession>
<feature type="compositionally biased region" description="Polar residues" evidence="1">
    <location>
        <begin position="70"/>
        <end position="79"/>
    </location>
</feature>
<reference evidence="2 3" key="1">
    <citation type="journal article" date="2024" name="G3 (Bethesda)">
        <title>Genome assembly of Hibiscus sabdariffa L. provides insights into metabolisms of medicinal natural products.</title>
        <authorList>
            <person name="Kim T."/>
        </authorList>
    </citation>
    <scope>NUCLEOTIDE SEQUENCE [LARGE SCALE GENOMIC DNA]</scope>
    <source>
        <strain evidence="2">TK-2024</strain>
        <tissue evidence="2">Old leaves</tissue>
    </source>
</reference>
<feature type="region of interest" description="Disordered" evidence="1">
    <location>
        <begin position="53"/>
        <end position="79"/>
    </location>
</feature>
<evidence type="ECO:0000313" key="3">
    <source>
        <dbReference type="Proteomes" id="UP001396334"/>
    </source>
</evidence>
<keyword evidence="3" id="KW-1185">Reference proteome</keyword>
<evidence type="ECO:0000256" key="1">
    <source>
        <dbReference type="SAM" id="MobiDB-lite"/>
    </source>
</evidence>